<accession>A0AAW7ZE27</accession>
<feature type="transmembrane region" description="Helical" evidence="2">
    <location>
        <begin position="255"/>
        <end position="278"/>
    </location>
</feature>
<keyword evidence="4" id="KW-1185">Reference proteome</keyword>
<proteinExistence type="predicted"/>
<feature type="transmembrane region" description="Helical" evidence="2">
    <location>
        <begin position="229"/>
        <end position="249"/>
    </location>
</feature>
<comment type="caution">
    <text evidence="3">The sequence shown here is derived from an EMBL/GenBank/DDBJ whole genome shotgun (WGS) entry which is preliminary data.</text>
</comment>
<feature type="transmembrane region" description="Helical" evidence="2">
    <location>
        <begin position="543"/>
        <end position="563"/>
    </location>
</feature>
<dbReference type="RefSeq" id="WP_304543497.1">
    <property type="nucleotide sequence ID" value="NZ_JARPTC010000018.1"/>
</dbReference>
<feature type="transmembrane region" description="Helical" evidence="2">
    <location>
        <begin position="179"/>
        <end position="197"/>
    </location>
</feature>
<feature type="transmembrane region" description="Helical" evidence="2">
    <location>
        <begin position="152"/>
        <end position="172"/>
    </location>
</feature>
<dbReference type="Proteomes" id="UP001172911">
    <property type="component" value="Unassembled WGS sequence"/>
</dbReference>
<dbReference type="EMBL" id="JARPTC010000018">
    <property type="protein sequence ID" value="MDO7787982.1"/>
    <property type="molecule type" value="Genomic_DNA"/>
</dbReference>
<gene>
    <name evidence="3" type="ORF">P6N53_12190</name>
</gene>
<feature type="transmembrane region" description="Helical" evidence="2">
    <location>
        <begin position="343"/>
        <end position="362"/>
    </location>
</feature>
<feature type="transmembrane region" description="Helical" evidence="2">
    <location>
        <begin position="290"/>
        <end position="309"/>
    </location>
</feature>
<keyword evidence="1" id="KW-0175">Coiled coil</keyword>
<feature type="transmembrane region" description="Helical" evidence="2">
    <location>
        <begin position="315"/>
        <end position="334"/>
    </location>
</feature>
<feature type="transmembrane region" description="Helical" evidence="2">
    <location>
        <begin position="422"/>
        <end position="444"/>
    </location>
</feature>
<feature type="transmembrane region" description="Helical" evidence="2">
    <location>
        <begin position="203"/>
        <end position="222"/>
    </location>
</feature>
<keyword evidence="2" id="KW-1133">Transmembrane helix</keyword>
<dbReference type="Pfam" id="PF10101">
    <property type="entry name" value="DUF2339"/>
    <property type="match status" value="1"/>
</dbReference>
<feature type="transmembrane region" description="Helical" evidence="2">
    <location>
        <begin position="456"/>
        <end position="475"/>
    </location>
</feature>
<reference evidence="3" key="2">
    <citation type="submission" date="2023-03" db="EMBL/GenBank/DDBJ databases">
        <authorList>
            <person name="Zhang Z."/>
        </authorList>
    </citation>
    <scope>NUCLEOTIDE SEQUENCE</scope>
    <source>
        <strain evidence="3">DSA</strain>
    </source>
</reference>
<dbReference type="PANTHER" id="PTHR38434">
    <property type="entry name" value="BLL2549 PROTEIN"/>
    <property type="match status" value="1"/>
</dbReference>
<dbReference type="PANTHER" id="PTHR38434:SF1">
    <property type="entry name" value="BLL2549 PROTEIN"/>
    <property type="match status" value="1"/>
</dbReference>
<dbReference type="InterPro" id="IPR019286">
    <property type="entry name" value="DUF2339_TM"/>
</dbReference>
<reference evidence="3" key="1">
    <citation type="journal article" date="2023" name="J. Hazard. Mater.">
        <title>Anaerobic biodegradation of pyrene and benzo[a]pyrene by a new sulfate-reducing Desulforamulus aquiferis strain DSA.</title>
        <authorList>
            <person name="Zhang Z."/>
            <person name="Sun J."/>
            <person name="Gong X."/>
            <person name="Wang C."/>
            <person name="Wang H."/>
        </authorList>
    </citation>
    <scope>NUCLEOTIDE SEQUENCE</scope>
    <source>
        <strain evidence="3">DSA</strain>
    </source>
</reference>
<feature type="coiled-coil region" evidence="1">
    <location>
        <begin position="2"/>
        <end position="29"/>
    </location>
</feature>
<keyword evidence="2" id="KW-0812">Transmembrane</keyword>
<dbReference type="AlphaFoldDB" id="A0AAW7ZE27"/>
<feature type="transmembrane region" description="Helical" evidence="2">
    <location>
        <begin position="517"/>
        <end position="537"/>
    </location>
</feature>
<feature type="transmembrane region" description="Helical" evidence="2">
    <location>
        <begin position="99"/>
        <end position="119"/>
    </location>
</feature>
<evidence type="ECO:0000256" key="2">
    <source>
        <dbReference type="SAM" id="Phobius"/>
    </source>
</evidence>
<evidence type="ECO:0000256" key="1">
    <source>
        <dbReference type="SAM" id="Coils"/>
    </source>
</evidence>
<evidence type="ECO:0000313" key="3">
    <source>
        <dbReference type="EMBL" id="MDO7787982.1"/>
    </source>
</evidence>
<keyword evidence="2" id="KW-0472">Membrane</keyword>
<feature type="transmembrane region" description="Helical" evidence="2">
    <location>
        <begin position="70"/>
        <end position="87"/>
    </location>
</feature>
<feature type="transmembrane region" description="Helical" evidence="2">
    <location>
        <begin position="491"/>
        <end position="510"/>
    </location>
</feature>
<sequence>MSKEMQEKIDALEKEVNQLRSRVSELEVRIKGAPLSQEVIKSQGPKSSWVEDTKEKLTKEGLESVIGGKLLNRLGIIILLFGVAYFLKYSFDNQWIGEVGRVVTGLAAGVLLLVAGDLIMRRNYRYFSQGLTGGGIGVIYLSTFAAANFYSLISAGTAFILLVMAAVAGGLLAVRQNAFGVAVLSTLGGFLSPFLIGSTESNILFLLCYISVLNLAVLGLAYYRNWPSLNLLAFFGTALAYMGGQQSIWQPSIGAVWLNQAFLTLYFLIFANLTFLYNIKHGKPTKTPDIVLLVLNAAFFFTASANNLDSYYNEWLGFFAILLAVAYLGFGIVLNKRKITDKLLYLALLGTGLAFVTIAIPLQLEDERIVTTAWLVEAIVLVYAGLKGQNPWIRKGGLALLSLVSFSLHMDQPYFLEQQLPLLNHYSLASCVSIIGFFFVAHMFYHHRQTTSRERILVWPSAVIGTFLAMKQISWEVTTAISYFKLDYSEAFAISLFWAVLALFLMVLGMTRDIKGIRFIALALFCITTVKVMILDLSGLSMAFRVLLLIIIGVILVGVSFVYQRKESKGGGV</sequence>
<protein>
    <submittedName>
        <fullName evidence="3">DUF2339 domain-containing protein</fullName>
    </submittedName>
</protein>
<name>A0AAW7ZE27_9FIRM</name>
<organism evidence="3 4">
    <name type="scientific">Desulforamulus aquiferis</name>
    <dbReference type="NCBI Taxonomy" id="1397668"/>
    <lineage>
        <taxon>Bacteria</taxon>
        <taxon>Bacillati</taxon>
        <taxon>Bacillota</taxon>
        <taxon>Clostridia</taxon>
        <taxon>Eubacteriales</taxon>
        <taxon>Peptococcaceae</taxon>
        <taxon>Desulforamulus</taxon>
    </lineage>
</organism>
<feature type="transmembrane region" description="Helical" evidence="2">
    <location>
        <begin position="126"/>
        <end position="146"/>
    </location>
</feature>
<evidence type="ECO:0000313" key="4">
    <source>
        <dbReference type="Proteomes" id="UP001172911"/>
    </source>
</evidence>